<dbReference type="AlphaFoldDB" id="A0A9P5BCH5"/>
<gene>
    <name evidence="1" type="ORF">FAGAP_4289</name>
</gene>
<keyword evidence="2" id="KW-1185">Reference proteome</keyword>
<evidence type="ECO:0000313" key="1">
    <source>
        <dbReference type="EMBL" id="KAF4499499.1"/>
    </source>
</evidence>
<name>A0A9P5BCH5_9HYPO</name>
<evidence type="ECO:0000313" key="2">
    <source>
        <dbReference type="Proteomes" id="UP000737391"/>
    </source>
</evidence>
<proteinExistence type="predicted"/>
<comment type="caution">
    <text evidence="1">The sequence shown here is derived from an EMBL/GenBank/DDBJ whole genome shotgun (WGS) entry which is preliminary data.</text>
</comment>
<reference evidence="1" key="1">
    <citation type="submission" date="2020-01" db="EMBL/GenBank/DDBJ databases">
        <title>Identification and distribution of gene clusters putatively required for synthesis of sphingolipid metabolism inhibitors in phylogenetically diverse species of the filamentous fungus Fusarium.</title>
        <authorList>
            <person name="Kim H.-S."/>
            <person name="Busman M."/>
            <person name="Brown D.W."/>
            <person name="Divon H."/>
            <person name="Uhlig S."/>
            <person name="Proctor R.H."/>
        </authorList>
    </citation>
    <scope>NUCLEOTIDE SEQUENCE</scope>
    <source>
        <strain evidence="1">NRRL 31653</strain>
    </source>
</reference>
<protein>
    <recommendedName>
        <fullName evidence="3">F-box domain-containing protein</fullName>
    </recommendedName>
</protein>
<dbReference type="InterPro" id="IPR032675">
    <property type="entry name" value="LRR_dom_sf"/>
</dbReference>
<dbReference type="OrthoDB" id="5089581at2759"/>
<dbReference type="EMBL" id="LUFC02000252">
    <property type="protein sequence ID" value="KAF4499499.1"/>
    <property type="molecule type" value="Genomic_DNA"/>
</dbReference>
<accession>A0A9P5BCH5</accession>
<evidence type="ECO:0008006" key="3">
    <source>
        <dbReference type="Google" id="ProtNLM"/>
    </source>
</evidence>
<dbReference type="SUPFAM" id="SSF52047">
    <property type="entry name" value="RNI-like"/>
    <property type="match status" value="1"/>
</dbReference>
<organism evidence="1 2">
    <name type="scientific">Fusarium agapanthi</name>
    <dbReference type="NCBI Taxonomy" id="1803897"/>
    <lineage>
        <taxon>Eukaryota</taxon>
        <taxon>Fungi</taxon>
        <taxon>Dikarya</taxon>
        <taxon>Ascomycota</taxon>
        <taxon>Pezizomycotina</taxon>
        <taxon>Sordariomycetes</taxon>
        <taxon>Hypocreomycetidae</taxon>
        <taxon>Hypocreales</taxon>
        <taxon>Nectriaceae</taxon>
        <taxon>Fusarium</taxon>
        <taxon>Fusarium fujikuroi species complex</taxon>
    </lineage>
</organism>
<dbReference type="Proteomes" id="UP000737391">
    <property type="component" value="Unassembled WGS sequence"/>
</dbReference>
<sequence length="414" mass="47793">MPPAVVLDKNNPRKPSIARRCYDQDAQRRALAAIDICHRKIRPRPLFLQEPEIKRMESNCLTESQTDMVSRLPTELYIMIINYLVNDRESQWLLCFALAVEPRRAHNVRSLRCELWPGYFQNQVWLETLELCTNLTHLELAWRHGIPRLILQSMDMGFFLAACPKVIEFKYEGGFDFTNDPLLTATPGQMAKFSQQYAKFAKQLCHLEVSGSSECIRDIIHYDHPNLKSCTLDVDDDGEEGNIFQELSRHTPGLERLKLEYTENISLQDLEIGCEAWGKTLRSLDINSLLIRNPDDDILAHVLPHLTTLEELCLDAPRLKAFRWEVYDDIFKCDPLANAENVSKAIIDMFIAYSETLNTFIIDESFDFWNFGTDIFKHLHKAKNLENLRVQLHDIPTNEEIDGLLTACPKLGNL</sequence>
<dbReference type="Gene3D" id="3.80.10.10">
    <property type="entry name" value="Ribonuclease Inhibitor"/>
    <property type="match status" value="1"/>
</dbReference>